<dbReference type="HAMAP" id="MF_00244">
    <property type="entry name" value="NaMN_adenylyltr"/>
    <property type="match status" value="1"/>
</dbReference>
<reference evidence="13" key="1">
    <citation type="submission" date="2015-07" db="EMBL/GenBank/DDBJ databases">
        <title>Near-Complete Genome Sequence of the Cellulolytic Bacterium Bacteroides (Pseudobacteroides) cellulosolvens ATCC 35603.</title>
        <authorList>
            <person name="Dassa B."/>
            <person name="Utturkar S.M."/>
            <person name="Klingeman D.M."/>
            <person name="Hurt R.A."/>
            <person name="Keller M."/>
            <person name="Xu J."/>
            <person name="Reddy Y.H.K."/>
            <person name="Borovok I."/>
            <person name="Grinberg I.R."/>
            <person name="Lamed R."/>
            <person name="Zhivin O."/>
            <person name="Bayer E.A."/>
            <person name="Brown S.D."/>
        </authorList>
    </citation>
    <scope>NUCLEOTIDE SEQUENCE [LARGE SCALE GENOMIC DNA]</scope>
    <source>
        <strain evidence="13">DSM 2933</strain>
    </source>
</reference>
<name>A0A0L6JMH6_9FIRM</name>
<keyword evidence="6 10" id="KW-0547">Nucleotide-binding</keyword>
<dbReference type="OrthoDB" id="5295945at2"/>
<dbReference type="GO" id="GO:0004515">
    <property type="term" value="F:nicotinate-nucleotide adenylyltransferase activity"/>
    <property type="evidence" value="ECO:0007669"/>
    <property type="project" value="UniProtKB-UniRule"/>
</dbReference>
<dbReference type="PANTHER" id="PTHR39321:SF3">
    <property type="entry name" value="PHOSPHOPANTETHEINE ADENYLYLTRANSFERASE"/>
    <property type="match status" value="1"/>
</dbReference>
<evidence type="ECO:0000256" key="9">
    <source>
        <dbReference type="ARBA" id="ARBA00048721"/>
    </source>
</evidence>
<keyword evidence="8 10" id="KW-0520">NAD</keyword>
<evidence type="ECO:0000256" key="10">
    <source>
        <dbReference type="HAMAP-Rule" id="MF_00244"/>
    </source>
</evidence>
<dbReference type="EMBL" id="LGTC01000001">
    <property type="protein sequence ID" value="KNY26974.1"/>
    <property type="molecule type" value="Genomic_DNA"/>
</dbReference>
<feature type="domain" description="Cytidyltransferase-like" evidence="11">
    <location>
        <begin position="11"/>
        <end position="178"/>
    </location>
</feature>
<dbReference type="PATRIC" id="fig|398512.5.peg.2334"/>
<proteinExistence type="inferred from homology"/>
<dbReference type="NCBIfam" id="TIGR00125">
    <property type="entry name" value="cyt_tran_rel"/>
    <property type="match status" value="1"/>
</dbReference>
<keyword evidence="13" id="KW-1185">Reference proteome</keyword>
<gene>
    <name evidence="10" type="primary">nadD</name>
    <name evidence="12" type="ORF">Bccel_2239</name>
</gene>
<dbReference type="InterPro" id="IPR004821">
    <property type="entry name" value="Cyt_trans-like"/>
</dbReference>
<evidence type="ECO:0000256" key="1">
    <source>
        <dbReference type="ARBA" id="ARBA00002324"/>
    </source>
</evidence>
<protein>
    <recommendedName>
        <fullName evidence="10">Probable nicotinate-nucleotide adenylyltransferase</fullName>
        <ecNumber evidence="10">2.7.7.18</ecNumber>
    </recommendedName>
    <alternativeName>
        <fullName evidence="10">Deamido-NAD(+) diphosphorylase</fullName>
    </alternativeName>
    <alternativeName>
        <fullName evidence="10">Deamido-NAD(+) pyrophosphorylase</fullName>
    </alternativeName>
    <alternativeName>
        <fullName evidence="10">Nicotinate mononucleotide adenylyltransferase</fullName>
        <shortName evidence="10">NaMN adenylyltransferase</shortName>
    </alternativeName>
</protein>
<comment type="caution">
    <text evidence="12">The sequence shown here is derived from an EMBL/GenBank/DDBJ whole genome shotgun (WGS) entry which is preliminary data.</text>
</comment>
<evidence type="ECO:0000256" key="6">
    <source>
        <dbReference type="ARBA" id="ARBA00022741"/>
    </source>
</evidence>
<evidence type="ECO:0000313" key="12">
    <source>
        <dbReference type="EMBL" id="KNY26974.1"/>
    </source>
</evidence>
<dbReference type="EC" id="2.7.7.18" evidence="10"/>
<evidence type="ECO:0000256" key="3">
    <source>
        <dbReference type="ARBA" id="ARBA00022642"/>
    </source>
</evidence>
<keyword evidence="5 10" id="KW-0548">Nucleotidyltransferase</keyword>
<comment type="catalytic activity">
    <reaction evidence="9 10">
        <text>nicotinate beta-D-ribonucleotide + ATP + H(+) = deamido-NAD(+) + diphosphate</text>
        <dbReference type="Rhea" id="RHEA:22860"/>
        <dbReference type="ChEBI" id="CHEBI:15378"/>
        <dbReference type="ChEBI" id="CHEBI:30616"/>
        <dbReference type="ChEBI" id="CHEBI:33019"/>
        <dbReference type="ChEBI" id="CHEBI:57502"/>
        <dbReference type="ChEBI" id="CHEBI:58437"/>
        <dbReference type="EC" id="2.7.7.18"/>
    </reaction>
</comment>
<dbReference type="NCBIfam" id="NF000840">
    <property type="entry name" value="PRK00071.1-3"/>
    <property type="match status" value="1"/>
</dbReference>
<dbReference type="Pfam" id="PF01467">
    <property type="entry name" value="CTP_transf_like"/>
    <property type="match status" value="1"/>
</dbReference>
<dbReference type="NCBIfam" id="TIGR00482">
    <property type="entry name" value="nicotinate (nicotinamide) nucleotide adenylyltransferase"/>
    <property type="match status" value="1"/>
</dbReference>
<comment type="function">
    <text evidence="1 10">Catalyzes the reversible adenylation of nicotinate mononucleotide (NaMN) to nicotinic acid adenine dinucleotide (NaAD).</text>
</comment>
<dbReference type="Gene3D" id="3.40.50.620">
    <property type="entry name" value="HUPs"/>
    <property type="match status" value="1"/>
</dbReference>
<dbReference type="GO" id="GO:0009435">
    <property type="term" value="P:NAD+ biosynthetic process"/>
    <property type="evidence" value="ECO:0007669"/>
    <property type="project" value="UniProtKB-UniRule"/>
</dbReference>
<accession>A0A0L6JMH6</accession>
<comment type="similarity">
    <text evidence="10">Belongs to the NadD family.</text>
</comment>
<keyword evidence="7 10" id="KW-0067">ATP-binding</keyword>
<dbReference type="InterPro" id="IPR014729">
    <property type="entry name" value="Rossmann-like_a/b/a_fold"/>
</dbReference>
<evidence type="ECO:0000313" key="13">
    <source>
        <dbReference type="Proteomes" id="UP000036923"/>
    </source>
</evidence>
<evidence type="ECO:0000256" key="2">
    <source>
        <dbReference type="ARBA" id="ARBA00005019"/>
    </source>
</evidence>
<dbReference type="STRING" id="398512.Bccel_2239"/>
<dbReference type="Proteomes" id="UP000036923">
    <property type="component" value="Unassembled WGS sequence"/>
</dbReference>
<dbReference type="PANTHER" id="PTHR39321">
    <property type="entry name" value="NICOTINATE-NUCLEOTIDE ADENYLYLTRANSFERASE-RELATED"/>
    <property type="match status" value="1"/>
</dbReference>
<comment type="pathway">
    <text evidence="2 10">Cofactor biosynthesis; NAD(+) biosynthesis; deamido-NAD(+) from nicotinate D-ribonucleotide: step 1/1.</text>
</comment>
<keyword evidence="4 10" id="KW-0808">Transferase</keyword>
<dbReference type="InterPro" id="IPR005248">
    <property type="entry name" value="NadD/NMNAT"/>
</dbReference>
<dbReference type="GO" id="GO:0005524">
    <property type="term" value="F:ATP binding"/>
    <property type="evidence" value="ECO:0007669"/>
    <property type="project" value="UniProtKB-KW"/>
</dbReference>
<sequence length="208" mass="24149">MPGYIKIGISGGTFDPIHYGHLIVAENIRNTIGLDKVIFVPTGMPPHKKHKNVTSPIDRLNMVKKAVYTNPHFEVSSVEVEREGYTYTIDTVKHFKRIYGEKAQLYFITGADVVKELTTWKNFEELFTMCKFISALRPDYIDESFYSEIEHLKKQYNADIIVANIPMVQISSTDIRNRIKEGKSIKYLLPECVEEYIYRNNLYIKSDR</sequence>
<keyword evidence="3 10" id="KW-0662">Pyridine nucleotide biosynthesis</keyword>
<evidence type="ECO:0000259" key="11">
    <source>
        <dbReference type="Pfam" id="PF01467"/>
    </source>
</evidence>
<dbReference type="CDD" id="cd02165">
    <property type="entry name" value="NMNAT"/>
    <property type="match status" value="1"/>
</dbReference>
<dbReference type="AlphaFoldDB" id="A0A0L6JMH6"/>
<dbReference type="eggNOG" id="COG1057">
    <property type="taxonomic scope" value="Bacteria"/>
</dbReference>
<evidence type="ECO:0000256" key="5">
    <source>
        <dbReference type="ARBA" id="ARBA00022695"/>
    </source>
</evidence>
<dbReference type="SUPFAM" id="SSF52374">
    <property type="entry name" value="Nucleotidylyl transferase"/>
    <property type="match status" value="1"/>
</dbReference>
<evidence type="ECO:0000256" key="4">
    <source>
        <dbReference type="ARBA" id="ARBA00022679"/>
    </source>
</evidence>
<dbReference type="UniPathway" id="UPA00253">
    <property type="reaction ID" value="UER00332"/>
</dbReference>
<evidence type="ECO:0000256" key="7">
    <source>
        <dbReference type="ARBA" id="ARBA00022840"/>
    </source>
</evidence>
<dbReference type="RefSeq" id="WP_036947328.1">
    <property type="nucleotide sequence ID" value="NZ_KN050765.1"/>
</dbReference>
<organism evidence="12 13">
    <name type="scientific">Pseudobacteroides cellulosolvens ATCC 35603 = DSM 2933</name>
    <dbReference type="NCBI Taxonomy" id="398512"/>
    <lineage>
        <taxon>Bacteria</taxon>
        <taxon>Bacillati</taxon>
        <taxon>Bacillota</taxon>
        <taxon>Clostridia</taxon>
        <taxon>Eubacteriales</taxon>
        <taxon>Oscillospiraceae</taxon>
        <taxon>Pseudobacteroides</taxon>
    </lineage>
</organism>
<evidence type="ECO:0000256" key="8">
    <source>
        <dbReference type="ARBA" id="ARBA00023027"/>
    </source>
</evidence>